<feature type="domain" description="CCHC-type" evidence="2">
    <location>
        <begin position="159"/>
        <end position="174"/>
    </location>
</feature>
<reference evidence="3" key="2">
    <citation type="journal article" date="2017" name="Front. Cell. Infect. Microbiol.">
        <title>Analysis of the Salivary Gland Transcriptome of Unfed and Partially Fed Amblyomma sculptum Ticks and Descriptive Proteome of the Saliva.</title>
        <authorList>
            <person name="Esteves E."/>
            <person name="Maruyama S.R."/>
            <person name="Kawahara R."/>
            <person name="Fujita A."/>
            <person name="Martins L.A."/>
            <person name="Righi A.A."/>
            <person name="Costa F.B."/>
            <person name="Palmisano G."/>
            <person name="Labruna M.B."/>
            <person name="Sa-Nunes A."/>
            <person name="Ribeiro J.M.C."/>
            <person name="Fogaca A.C."/>
        </authorList>
    </citation>
    <scope>NUCLEOTIDE SEQUENCE</scope>
</reference>
<keyword evidence="1" id="KW-0862">Zinc</keyword>
<feature type="non-terminal residue" evidence="3">
    <location>
        <position position="216"/>
    </location>
</feature>
<keyword evidence="1" id="KW-0863">Zinc-finger</keyword>
<protein>
    <recommendedName>
        <fullName evidence="2">CCHC-type domain-containing protein</fullName>
    </recommendedName>
</protein>
<keyword evidence="1" id="KW-0479">Metal-binding</keyword>
<sequence>KVIIRPKTTVDLQSVAPRSYDLELGIQAALNTPLQEKPTLRVVSQQNIIMVCTHCEEDAFRLAKLNCLHLDGKSITVTAYVALPEDVCRGVIHNIKPEVSDDSIFQDVSSPSHTILGARRLGKTTSAVIVFAGQKVPFTVNYGWSERRCYIYRKTRAACINCGTPGHRADVCPKPKGAACQTCGTPSPNETHECTPVCALCKGPHKTYARDCKEKF</sequence>
<proteinExistence type="evidence at transcript level"/>
<evidence type="ECO:0000256" key="1">
    <source>
        <dbReference type="PROSITE-ProRule" id="PRU00047"/>
    </source>
</evidence>
<reference evidence="3" key="1">
    <citation type="submission" date="2016-09" db="EMBL/GenBank/DDBJ databases">
        <authorList>
            <person name="Capua I."/>
            <person name="De Benedictis P."/>
            <person name="Joannis T."/>
            <person name="Lombin L.H."/>
            <person name="Cattoli G."/>
        </authorList>
    </citation>
    <scope>NUCLEOTIDE SEQUENCE</scope>
</reference>
<evidence type="ECO:0000259" key="2">
    <source>
        <dbReference type="PROSITE" id="PS50158"/>
    </source>
</evidence>
<dbReference type="EMBL" id="GFAA01004032">
    <property type="protein sequence ID" value="JAT99402.1"/>
    <property type="molecule type" value="mRNA"/>
</dbReference>
<dbReference type="InterPro" id="IPR001878">
    <property type="entry name" value="Znf_CCHC"/>
</dbReference>
<dbReference type="AlphaFoldDB" id="A0A1E1XJC4"/>
<dbReference type="GO" id="GO:0008270">
    <property type="term" value="F:zinc ion binding"/>
    <property type="evidence" value="ECO:0007669"/>
    <property type="project" value="UniProtKB-KW"/>
</dbReference>
<organism evidence="3">
    <name type="scientific">Amblyomma sculptum</name>
    <name type="common">Tick</name>
    <dbReference type="NCBI Taxonomy" id="1581419"/>
    <lineage>
        <taxon>Eukaryota</taxon>
        <taxon>Metazoa</taxon>
        <taxon>Ecdysozoa</taxon>
        <taxon>Arthropoda</taxon>
        <taxon>Chelicerata</taxon>
        <taxon>Arachnida</taxon>
        <taxon>Acari</taxon>
        <taxon>Parasitiformes</taxon>
        <taxon>Ixodida</taxon>
        <taxon>Ixodoidea</taxon>
        <taxon>Ixodidae</taxon>
        <taxon>Amblyomminae</taxon>
        <taxon>Amblyomma</taxon>
    </lineage>
</organism>
<evidence type="ECO:0000313" key="3">
    <source>
        <dbReference type="EMBL" id="JAT99402.1"/>
    </source>
</evidence>
<name>A0A1E1XJC4_AMBSC</name>
<dbReference type="GO" id="GO:0003676">
    <property type="term" value="F:nucleic acid binding"/>
    <property type="evidence" value="ECO:0007669"/>
    <property type="project" value="InterPro"/>
</dbReference>
<dbReference type="SMART" id="SM00343">
    <property type="entry name" value="ZnF_C2HC"/>
    <property type="match status" value="2"/>
</dbReference>
<accession>A0A1E1XJC4</accession>
<dbReference type="InterPro" id="IPR036875">
    <property type="entry name" value="Znf_CCHC_sf"/>
</dbReference>
<dbReference type="SUPFAM" id="SSF57756">
    <property type="entry name" value="Retrovirus zinc finger-like domains"/>
    <property type="match status" value="1"/>
</dbReference>
<feature type="non-terminal residue" evidence="3">
    <location>
        <position position="1"/>
    </location>
</feature>
<dbReference type="PROSITE" id="PS50158">
    <property type="entry name" value="ZF_CCHC"/>
    <property type="match status" value="1"/>
</dbReference>